<evidence type="ECO:0000256" key="3">
    <source>
        <dbReference type="ARBA" id="ARBA00022741"/>
    </source>
</evidence>
<evidence type="ECO:0000313" key="7">
    <source>
        <dbReference type="EMBL" id="CAI2387242.1"/>
    </source>
</evidence>
<evidence type="ECO:0000313" key="8">
    <source>
        <dbReference type="Proteomes" id="UP001295684"/>
    </source>
</evidence>
<gene>
    <name evidence="7" type="ORF">ECRASSUSDP1_LOCUS28871</name>
</gene>
<dbReference type="Pfam" id="PF00069">
    <property type="entry name" value="Pkinase"/>
    <property type="match status" value="1"/>
</dbReference>
<keyword evidence="3" id="KW-0547">Nucleotide-binding</keyword>
<dbReference type="GO" id="GO:0004674">
    <property type="term" value="F:protein serine/threonine kinase activity"/>
    <property type="evidence" value="ECO:0007669"/>
    <property type="project" value="UniProtKB-KW"/>
</dbReference>
<protein>
    <recommendedName>
        <fullName evidence="6">Protein kinase domain-containing protein</fullName>
    </recommendedName>
</protein>
<dbReference type="SUPFAM" id="SSF56112">
    <property type="entry name" value="Protein kinase-like (PK-like)"/>
    <property type="match status" value="1"/>
</dbReference>
<feature type="domain" description="Protein kinase" evidence="6">
    <location>
        <begin position="1"/>
        <end position="154"/>
    </location>
</feature>
<organism evidence="7 8">
    <name type="scientific">Euplotes crassus</name>
    <dbReference type="NCBI Taxonomy" id="5936"/>
    <lineage>
        <taxon>Eukaryota</taxon>
        <taxon>Sar</taxon>
        <taxon>Alveolata</taxon>
        <taxon>Ciliophora</taxon>
        <taxon>Intramacronucleata</taxon>
        <taxon>Spirotrichea</taxon>
        <taxon>Hypotrichia</taxon>
        <taxon>Euplotida</taxon>
        <taxon>Euplotidae</taxon>
        <taxon>Moneuplotes</taxon>
    </lineage>
</organism>
<keyword evidence="1" id="KW-0723">Serine/threonine-protein kinase</keyword>
<reference evidence="7" key="1">
    <citation type="submission" date="2023-07" db="EMBL/GenBank/DDBJ databases">
        <authorList>
            <consortium name="AG Swart"/>
            <person name="Singh M."/>
            <person name="Singh A."/>
            <person name="Seah K."/>
            <person name="Emmerich C."/>
        </authorList>
    </citation>
    <scope>NUCLEOTIDE SEQUENCE</scope>
    <source>
        <strain evidence="7">DP1</strain>
    </source>
</reference>
<dbReference type="InterPro" id="IPR000719">
    <property type="entry name" value="Prot_kinase_dom"/>
</dbReference>
<dbReference type="SMART" id="SM00220">
    <property type="entry name" value="S_TKc"/>
    <property type="match status" value="1"/>
</dbReference>
<evidence type="ECO:0000259" key="6">
    <source>
        <dbReference type="PROSITE" id="PS50011"/>
    </source>
</evidence>
<evidence type="ECO:0000256" key="4">
    <source>
        <dbReference type="ARBA" id="ARBA00022777"/>
    </source>
</evidence>
<dbReference type="GO" id="GO:0005524">
    <property type="term" value="F:ATP binding"/>
    <property type="evidence" value="ECO:0007669"/>
    <property type="project" value="UniProtKB-KW"/>
</dbReference>
<dbReference type="PANTHER" id="PTHR24349">
    <property type="entry name" value="SERINE/THREONINE-PROTEIN KINASE"/>
    <property type="match status" value="1"/>
</dbReference>
<dbReference type="InterPro" id="IPR050205">
    <property type="entry name" value="CDPK_Ser/Thr_kinases"/>
</dbReference>
<dbReference type="EMBL" id="CAMPGE010029757">
    <property type="protein sequence ID" value="CAI2387242.1"/>
    <property type="molecule type" value="Genomic_DNA"/>
</dbReference>
<evidence type="ECO:0000256" key="2">
    <source>
        <dbReference type="ARBA" id="ARBA00022679"/>
    </source>
</evidence>
<proteinExistence type="predicted"/>
<dbReference type="PROSITE" id="PS50011">
    <property type="entry name" value="PROTEIN_KINASE_DOM"/>
    <property type="match status" value="1"/>
</dbReference>
<evidence type="ECO:0000256" key="1">
    <source>
        <dbReference type="ARBA" id="ARBA00022527"/>
    </source>
</evidence>
<dbReference type="InterPro" id="IPR011009">
    <property type="entry name" value="Kinase-like_dom_sf"/>
</dbReference>
<keyword evidence="5" id="KW-0067">ATP-binding</keyword>
<keyword evidence="8" id="KW-1185">Reference proteome</keyword>
<accession>A0AAD1YCL7</accession>
<sequence>MELLKKLVKASMYIVDHEFKFTDLKPHNIFVTQDGSVKVIDFEYKTCFDNLKYFKNRYGSVYFVSPEVIRGHHSLDWLVWNIGIIAYFLITGKQPFEVYGFKHYQTKICDNEIDLTISEFDDLSEEFMDLLEKMLNSDQFLRSSIMDCTHHKLFFKKYEGEDAHCGIEDQEAVKERLKIFQGEMDMYSAIVGILYTQVVYLPAKWNKKIKKNLKRVLVNSKVPKSSLSEAFKFLTIDPKICNFHTEMLLKVLPGSQTEFTIDEVIAGMKSLDISHYQNKIKESFKNFPEEGIPPEVILRVLKRVHPTKESSLIDQISQHKNEEGRIKFDSLLKLVSILYP</sequence>
<keyword evidence="4" id="KW-0418">Kinase</keyword>
<dbReference type="AlphaFoldDB" id="A0AAD1YCL7"/>
<dbReference type="Gene3D" id="1.10.510.10">
    <property type="entry name" value="Transferase(Phosphotransferase) domain 1"/>
    <property type="match status" value="1"/>
</dbReference>
<name>A0AAD1YCL7_EUPCR</name>
<keyword evidence="2" id="KW-0808">Transferase</keyword>
<evidence type="ECO:0000256" key="5">
    <source>
        <dbReference type="ARBA" id="ARBA00022840"/>
    </source>
</evidence>
<dbReference type="Proteomes" id="UP001295684">
    <property type="component" value="Unassembled WGS sequence"/>
</dbReference>
<comment type="caution">
    <text evidence="7">The sequence shown here is derived from an EMBL/GenBank/DDBJ whole genome shotgun (WGS) entry which is preliminary data.</text>
</comment>